<sequence length="52" mass="5992">MNSIIIEPVNIISQLNLQMIQTDKYLIFYELCFDDFKSGFGKDIVIIAGFMT</sequence>
<evidence type="ECO:0000313" key="1">
    <source>
        <dbReference type="EMBL" id="MPN57894.1"/>
    </source>
</evidence>
<organism evidence="1">
    <name type="scientific">bioreactor metagenome</name>
    <dbReference type="NCBI Taxonomy" id="1076179"/>
    <lineage>
        <taxon>unclassified sequences</taxon>
        <taxon>metagenomes</taxon>
        <taxon>ecological metagenomes</taxon>
    </lineage>
</organism>
<dbReference type="AlphaFoldDB" id="A0A645JBY1"/>
<dbReference type="EMBL" id="VSSQ01130006">
    <property type="protein sequence ID" value="MPN57894.1"/>
    <property type="molecule type" value="Genomic_DNA"/>
</dbReference>
<proteinExistence type="predicted"/>
<accession>A0A645JBY1</accession>
<comment type="caution">
    <text evidence="1">The sequence shown here is derived from an EMBL/GenBank/DDBJ whole genome shotgun (WGS) entry which is preliminary data.</text>
</comment>
<protein>
    <submittedName>
        <fullName evidence="1">Uncharacterized protein</fullName>
    </submittedName>
</protein>
<gene>
    <name evidence="1" type="ORF">SDC9_205590</name>
</gene>
<name>A0A645JBY1_9ZZZZ</name>
<reference evidence="1" key="1">
    <citation type="submission" date="2019-08" db="EMBL/GenBank/DDBJ databases">
        <authorList>
            <person name="Kucharzyk K."/>
            <person name="Murdoch R.W."/>
            <person name="Higgins S."/>
            <person name="Loffler F."/>
        </authorList>
    </citation>
    <scope>NUCLEOTIDE SEQUENCE</scope>
</reference>